<dbReference type="Proteomes" id="UP000037069">
    <property type="component" value="Unassembled WGS sequence"/>
</dbReference>
<proteinExistence type="predicted"/>
<keyword evidence="2" id="KW-1185">Reference proteome</keyword>
<sequence>MCVVQLSLSCKFSLCIQSILWNLKDIFMYLKWRGLMCITFDSVFFISSLNVSSDCSGVSASIPVAFTTAAQESRVSLSISSCFSPSFSIIAILRSSKTFLSPVFCCNSMTTSSNFSFNSSLSLTKVSLRNSNASVSHVKALTTNSCWACSKGSLSLRFSLLISAAIRSLLSVCLRNTSICSLRELIRPKLLSICLQQCSTEAVVERLKRIDIYMYVTTPLADARLSSDYHGNFFIIMG</sequence>
<organism evidence="1 2">
    <name type="scientific">Lucilia cuprina</name>
    <name type="common">Green bottle fly</name>
    <name type="synonym">Australian sheep blowfly</name>
    <dbReference type="NCBI Taxonomy" id="7375"/>
    <lineage>
        <taxon>Eukaryota</taxon>
        <taxon>Metazoa</taxon>
        <taxon>Ecdysozoa</taxon>
        <taxon>Arthropoda</taxon>
        <taxon>Hexapoda</taxon>
        <taxon>Insecta</taxon>
        <taxon>Pterygota</taxon>
        <taxon>Neoptera</taxon>
        <taxon>Endopterygota</taxon>
        <taxon>Diptera</taxon>
        <taxon>Brachycera</taxon>
        <taxon>Muscomorpha</taxon>
        <taxon>Oestroidea</taxon>
        <taxon>Calliphoridae</taxon>
        <taxon>Luciliinae</taxon>
        <taxon>Lucilia</taxon>
    </lineage>
</organism>
<dbReference type="AlphaFoldDB" id="A0A0L0CBI9"/>
<name>A0A0L0CBI9_LUCCU</name>
<dbReference type="EMBL" id="JRES01000741">
    <property type="protein sequence ID" value="KNC28829.1"/>
    <property type="molecule type" value="Genomic_DNA"/>
</dbReference>
<reference evidence="1 2" key="1">
    <citation type="journal article" date="2015" name="Nat. Commun.">
        <title>Lucilia cuprina genome unlocks parasitic fly biology to underpin future interventions.</title>
        <authorList>
            <person name="Anstead C.A."/>
            <person name="Korhonen P.K."/>
            <person name="Young N.D."/>
            <person name="Hall R.S."/>
            <person name="Jex A.R."/>
            <person name="Murali S.C."/>
            <person name="Hughes D.S."/>
            <person name="Lee S.F."/>
            <person name="Perry T."/>
            <person name="Stroehlein A.J."/>
            <person name="Ansell B.R."/>
            <person name="Breugelmans B."/>
            <person name="Hofmann A."/>
            <person name="Qu J."/>
            <person name="Dugan S."/>
            <person name="Lee S.L."/>
            <person name="Chao H."/>
            <person name="Dinh H."/>
            <person name="Han Y."/>
            <person name="Doddapaneni H.V."/>
            <person name="Worley K.C."/>
            <person name="Muzny D.M."/>
            <person name="Ioannidis P."/>
            <person name="Waterhouse R.M."/>
            <person name="Zdobnov E.M."/>
            <person name="James P.J."/>
            <person name="Bagnall N.H."/>
            <person name="Kotze A.C."/>
            <person name="Gibbs R.A."/>
            <person name="Richards S."/>
            <person name="Batterham P."/>
            <person name="Gasser R.B."/>
        </authorList>
    </citation>
    <scope>NUCLEOTIDE SEQUENCE [LARGE SCALE GENOMIC DNA]</scope>
    <source>
        <strain evidence="1 2">LS</strain>
        <tissue evidence="1">Full body</tissue>
    </source>
</reference>
<evidence type="ECO:0000313" key="2">
    <source>
        <dbReference type="Proteomes" id="UP000037069"/>
    </source>
</evidence>
<comment type="caution">
    <text evidence="1">The sequence shown here is derived from an EMBL/GenBank/DDBJ whole genome shotgun (WGS) entry which is preliminary data.</text>
</comment>
<protein>
    <submittedName>
        <fullName evidence="1">Uncharacterized protein</fullName>
    </submittedName>
</protein>
<gene>
    <name evidence="1" type="ORF">FF38_06428</name>
</gene>
<accession>A0A0L0CBI9</accession>
<evidence type="ECO:0000313" key="1">
    <source>
        <dbReference type="EMBL" id="KNC28829.1"/>
    </source>
</evidence>